<evidence type="ECO:0000259" key="1">
    <source>
        <dbReference type="Pfam" id="PF00174"/>
    </source>
</evidence>
<accession>A0A8S2UE08</accession>
<dbReference type="PANTHER" id="PTHR19372:SF7">
    <property type="entry name" value="SULFITE OXIDASE, MITOCHONDRIAL"/>
    <property type="match status" value="1"/>
</dbReference>
<name>A0A8S2UE08_9BILA</name>
<evidence type="ECO:0000313" key="2">
    <source>
        <dbReference type="EMBL" id="CAF4338977.1"/>
    </source>
</evidence>
<dbReference type="Gene3D" id="3.90.420.10">
    <property type="entry name" value="Oxidoreductase, molybdopterin-binding domain"/>
    <property type="match status" value="1"/>
</dbReference>
<feature type="non-terminal residue" evidence="2">
    <location>
        <position position="55"/>
    </location>
</feature>
<proteinExistence type="predicted"/>
<dbReference type="PANTHER" id="PTHR19372">
    <property type="entry name" value="SULFITE REDUCTASE"/>
    <property type="match status" value="1"/>
</dbReference>
<dbReference type="SUPFAM" id="SSF56524">
    <property type="entry name" value="Oxidoreductase molybdopterin-binding domain"/>
    <property type="match status" value="1"/>
</dbReference>
<comment type="caution">
    <text evidence="2">The sequence shown here is derived from an EMBL/GenBank/DDBJ whole genome shotgun (WGS) entry which is preliminary data.</text>
</comment>
<evidence type="ECO:0000313" key="3">
    <source>
        <dbReference type="Proteomes" id="UP000676336"/>
    </source>
</evidence>
<sequence>MNNESLTRDHGYPLRISVPGSIGARSVKWVNRIVVSDKESDSPWQIFDYKLLPTS</sequence>
<reference evidence="2" key="1">
    <citation type="submission" date="2021-02" db="EMBL/GenBank/DDBJ databases">
        <authorList>
            <person name="Nowell W R."/>
        </authorList>
    </citation>
    <scope>NUCLEOTIDE SEQUENCE</scope>
</reference>
<protein>
    <recommendedName>
        <fullName evidence="1">Oxidoreductase molybdopterin-binding domain-containing protein</fullName>
    </recommendedName>
</protein>
<dbReference type="InterPro" id="IPR036374">
    <property type="entry name" value="OxRdtase_Mopterin-bd_sf"/>
</dbReference>
<gene>
    <name evidence="2" type="ORF">SMN809_LOCUS27714</name>
</gene>
<feature type="domain" description="Oxidoreductase molybdopterin-binding" evidence="1">
    <location>
        <begin position="1"/>
        <end position="44"/>
    </location>
</feature>
<dbReference type="Proteomes" id="UP000676336">
    <property type="component" value="Unassembled WGS sequence"/>
</dbReference>
<dbReference type="GO" id="GO:0043546">
    <property type="term" value="F:molybdopterin cofactor binding"/>
    <property type="evidence" value="ECO:0007669"/>
    <property type="project" value="TreeGrafter"/>
</dbReference>
<dbReference type="GO" id="GO:0008482">
    <property type="term" value="F:sulfite oxidase activity"/>
    <property type="evidence" value="ECO:0007669"/>
    <property type="project" value="TreeGrafter"/>
</dbReference>
<dbReference type="Pfam" id="PF00174">
    <property type="entry name" value="Oxidored_molyb"/>
    <property type="match status" value="1"/>
</dbReference>
<dbReference type="AlphaFoldDB" id="A0A8S2UE08"/>
<dbReference type="GO" id="GO:0005739">
    <property type="term" value="C:mitochondrion"/>
    <property type="evidence" value="ECO:0007669"/>
    <property type="project" value="TreeGrafter"/>
</dbReference>
<dbReference type="GO" id="GO:0006790">
    <property type="term" value="P:sulfur compound metabolic process"/>
    <property type="evidence" value="ECO:0007669"/>
    <property type="project" value="TreeGrafter"/>
</dbReference>
<dbReference type="PRINTS" id="PR00407">
    <property type="entry name" value="EUMOPTERIN"/>
</dbReference>
<organism evidence="2 3">
    <name type="scientific">Rotaria magnacalcarata</name>
    <dbReference type="NCBI Taxonomy" id="392030"/>
    <lineage>
        <taxon>Eukaryota</taxon>
        <taxon>Metazoa</taxon>
        <taxon>Spiralia</taxon>
        <taxon>Gnathifera</taxon>
        <taxon>Rotifera</taxon>
        <taxon>Eurotatoria</taxon>
        <taxon>Bdelloidea</taxon>
        <taxon>Philodinida</taxon>
        <taxon>Philodinidae</taxon>
        <taxon>Rotaria</taxon>
    </lineage>
</organism>
<dbReference type="GO" id="GO:0020037">
    <property type="term" value="F:heme binding"/>
    <property type="evidence" value="ECO:0007669"/>
    <property type="project" value="TreeGrafter"/>
</dbReference>
<dbReference type="EMBL" id="CAJOBI010044140">
    <property type="protein sequence ID" value="CAF4338977.1"/>
    <property type="molecule type" value="Genomic_DNA"/>
</dbReference>
<dbReference type="InterPro" id="IPR008335">
    <property type="entry name" value="Mopterin_OxRdtase_euk"/>
</dbReference>
<dbReference type="InterPro" id="IPR000572">
    <property type="entry name" value="OxRdtase_Mopterin-bd_dom"/>
</dbReference>